<dbReference type="PROSITE" id="PS00211">
    <property type="entry name" value="ABC_TRANSPORTER_1"/>
    <property type="match status" value="1"/>
</dbReference>
<protein>
    <submittedName>
        <fullName evidence="12">ABC transporter ATP-binding protein/permease</fullName>
    </submittedName>
</protein>
<comment type="subcellular location">
    <subcellularLocation>
        <location evidence="1">Cell membrane</location>
        <topology evidence="1">Multi-pass membrane protein</topology>
    </subcellularLocation>
</comment>
<organism evidence="12 13">
    <name type="scientific">Limimaricola litoreus</name>
    <dbReference type="NCBI Taxonomy" id="2955316"/>
    <lineage>
        <taxon>Bacteria</taxon>
        <taxon>Pseudomonadati</taxon>
        <taxon>Pseudomonadota</taxon>
        <taxon>Alphaproteobacteria</taxon>
        <taxon>Rhodobacterales</taxon>
        <taxon>Paracoccaceae</taxon>
        <taxon>Limimaricola</taxon>
    </lineage>
</organism>
<feature type="domain" description="ABC transmembrane type-1" evidence="11">
    <location>
        <begin position="22"/>
        <end position="324"/>
    </location>
</feature>
<dbReference type="Pfam" id="PF00664">
    <property type="entry name" value="ABC_membrane"/>
    <property type="match status" value="1"/>
</dbReference>
<evidence type="ECO:0000256" key="7">
    <source>
        <dbReference type="ARBA" id="ARBA00022989"/>
    </source>
</evidence>
<keyword evidence="7 9" id="KW-1133">Transmembrane helix</keyword>
<evidence type="ECO:0000256" key="9">
    <source>
        <dbReference type="SAM" id="Phobius"/>
    </source>
</evidence>
<dbReference type="PANTHER" id="PTHR24221">
    <property type="entry name" value="ATP-BINDING CASSETTE SUB-FAMILY B"/>
    <property type="match status" value="1"/>
</dbReference>
<sequence length="603" mass="66287">MNNPYKKLFQLLDRRERFQFGALALMSVISGLLEAAGAAAILPFLQVIANPELLRENDIFAFLYRLGGFATDLSFLVALGSVLLAVALLNIGFKALTTYAVSRFSVMRAFSISTTMMRGYLFQPYSWFLYRNSSNISKVVLGEVDGMVRNSMLPAMSLLATVATVTSITVLLFVMEPGVAIGAVILLGGSYMITYTITRRKLLTIGQRRFQANSQRFRIAQEATGGIKDIKILGLEDTVDRRFRRQAYRMANMQARGLVIQQMPRYGLEAFAYGGMILLILALLIRSEGDIRDMLPTLGLVAVAGSRLFPALQSLFSTFSSLRMGQSTLDNVINDLAEIRRHQGSSKPTAISNDVTPLGLRDALTIRNVSFRFEQAEQDTLHDISMTIPANSVIGLVGGTGAGKSTLVDLILGLLDANRGQVLADGVPITNENRRSWQRSIGYVPQQIFLADDTVAANIAFGQDATELDMEAVIRAAQVAELHDFVTKELPDGYETRVGERGIRLSGGQRQRIGIARALYHNPDILILDEATSALDNLTEAAVMEAVHNLGGKKTIILIAHRLTTVESCDTIYLLEKGRMKASGNYVDLVHKSFDFRRMAGIQ</sequence>
<dbReference type="GO" id="GO:0005524">
    <property type="term" value="F:ATP binding"/>
    <property type="evidence" value="ECO:0007669"/>
    <property type="project" value="UniProtKB-KW"/>
</dbReference>
<dbReference type="GO" id="GO:0016887">
    <property type="term" value="F:ATP hydrolysis activity"/>
    <property type="evidence" value="ECO:0007669"/>
    <property type="project" value="InterPro"/>
</dbReference>
<dbReference type="SMART" id="SM00382">
    <property type="entry name" value="AAA"/>
    <property type="match status" value="1"/>
</dbReference>
<keyword evidence="3" id="KW-1003">Cell membrane</keyword>
<feature type="transmembrane region" description="Helical" evidence="9">
    <location>
        <begin position="266"/>
        <end position="285"/>
    </location>
</feature>
<feature type="transmembrane region" description="Helical" evidence="9">
    <location>
        <begin position="20"/>
        <end position="45"/>
    </location>
</feature>
<keyword evidence="6 12" id="KW-0067">ATP-binding</keyword>
<dbReference type="SUPFAM" id="SSF90123">
    <property type="entry name" value="ABC transporter transmembrane region"/>
    <property type="match status" value="1"/>
</dbReference>
<evidence type="ECO:0000256" key="2">
    <source>
        <dbReference type="ARBA" id="ARBA00022448"/>
    </source>
</evidence>
<dbReference type="Pfam" id="PF00005">
    <property type="entry name" value="ABC_tran"/>
    <property type="match status" value="1"/>
</dbReference>
<dbReference type="SUPFAM" id="SSF52540">
    <property type="entry name" value="P-loop containing nucleoside triphosphate hydrolases"/>
    <property type="match status" value="1"/>
</dbReference>
<dbReference type="RefSeq" id="WP_253331268.1">
    <property type="nucleotide sequence ID" value="NZ_JAMYXC010000112.1"/>
</dbReference>
<dbReference type="PROSITE" id="PS50893">
    <property type="entry name" value="ABC_TRANSPORTER_2"/>
    <property type="match status" value="1"/>
</dbReference>
<dbReference type="InterPro" id="IPR017871">
    <property type="entry name" value="ABC_transporter-like_CS"/>
</dbReference>
<comment type="caution">
    <text evidence="12">The sequence shown here is derived from an EMBL/GenBank/DDBJ whole genome shotgun (WGS) entry which is preliminary data.</text>
</comment>
<evidence type="ECO:0000256" key="4">
    <source>
        <dbReference type="ARBA" id="ARBA00022692"/>
    </source>
</evidence>
<evidence type="ECO:0000256" key="8">
    <source>
        <dbReference type="ARBA" id="ARBA00023136"/>
    </source>
</evidence>
<dbReference type="Gene3D" id="1.20.1560.10">
    <property type="entry name" value="ABC transporter type 1, transmembrane domain"/>
    <property type="match status" value="1"/>
</dbReference>
<evidence type="ECO:0000313" key="12">
    <source>
        <dbReference type="EMBL" id="MCP1168396.1"/>
    </source>
</evidence>
<feature type="transmembrane region" description="Helical" evidence="9">
    <location>
        <begin position="73"/>
        <end position="93"/>
    </location>
</feature>
<dbReference type="InterPro" id="IPR011527">
    <property type="entry name" value="ABC1_TM_dom"/>
</dbReference>
<dbReference type="FunFam" id="3.40.50.300:FF:000221">
    <property type="entry name" value="Multidrug ABC transporter ATP-binding protein"/>
    <property type="match status" value="1"/>
</dbReference>
<dbReference type="GO" id="GO:0005886">
    <property type="term" value="C:plasma membrane"/>
    <property type="evidence" value="ECO:0007669"/>
    <property type="project" value="UniProtKB-SubCell"/>
</dbReference>
<reference evidence="12" key="1">
    <citation type="submission" date="2022-06" db="EMBL/GenBank/DDBJ databases">
        <title>Limimaricola sediminis sp. nov., isolated from an intertidal sediment.</title>
        <authorList>
            <person name="Shao X."/>
        </authorList>
    </citation>
    <scope>NUCLEOTIDE SEQUENCE</scope>
    <source>
        <strain evidence="12">ASW11-118</strain>
    </source>
</reference>
<dbReference type="GO" id="GO:0140359">
    <property type="term" value="F:ABC-type transporter activity"/>
    <property type="evidence" value="ECO:0007669"/>
    <property type="project" value="InterPro"/>
</dbReference>
<feature type="transmembrane region" description="Helical" evidence="9">
    <location>
        <begin position="155"/>
        <end position="174"/>
    </location>
</feature>
<keyword evidence="2" id="KW-0813">Transport</keyword>
<feature type="transmembrane region" description="Helical" evidence="9">
    <location>
        <begin position="180"/>
        <end position="198"/>
    </location>
</feature>
<evidence type="ECO:0000259" key="11">
    <source>
        <dbReference type="PROSITE" id="PS50929"/>
    </source>
</evidence>
<dbReference type="Gene3D" id="3.40.50.300">
    <property type="entry name" value="P-loop containing nucleotide triphosphate hydrolases"/>
    <property type="match status" value="1"/>
</dbReference>
<dbReference type="EMBL" id="JAMYXC010000112">
    <property type="protein sequence ID" value="MCP1168396.1"/>
    <property type="molecule type" value="Genomic_DNA"/>
</dbReference>
<proteinExistence type="predicted"/>
<evidence type="ECO:0000313" key="13">
    <source>
        <dbReference type="Proteomes" id="UP001139477"/>
    </source>
</evidence>
<evidence type="ECO:0000259" key="10">
    <source>
        <dbReference type="PROSITE" id="PS50893"/>
    </source>
</evidence>
<accession>A0A9X2FTX9</accession>
<keyword evidence="5" id="KW-0547">Nucleotide-binding</keyword>
<feature type="domain" description="ABC transporter" evidence="10">
    <location>
        <begin position="364"/>
        <end position="602"/>
    </location>
</feature>
<gene>
    <name evidence="12" type="ORF">NHG85_07630</name>
</gene>
<evidence type="ECO:0000256" key="6">
    <source>
        <dbReference type="ARBA" id="ARBA00022840"/>
    </source>
</evidence>
<name>A0A9X2FTX9_9RHOB</name>
<dbReference type="InterPro" id="IPR027417">
    <property type="entry name" value="P-loop_NTPase"/>
</dbReference>
<dbReference type="InterPro" id="IPR036640">
    <property type="entry name" value="ABC1_TM_sf"/>
</dbReference>
<keyword evidence="13" id="KW-1185">Reference proteome</keyword>
<dbReference type="InterPro" id="IPR003593">
    <property type="entry name" value="AAA+_ATPase"/>
</dbReference>
<dbReference type="PANTHER" id="PTHR24221:SF632">
    <property type="entry name" value="ATP-DEPENDENT LIPID A-CORE FLIPPASE"/>
    <property type="match status" value="1"/>
</dbReference>
<dbReference type="AlphaFoldDB" id="A0A9X2FTX9"/>
<dbReference type="InterPro" id="IPR039421">
    <property type="entry name" value="Type_1_exporter"/>
</dbReference>
<dbReference type="InterPro" id="IPR003439">
    <property type="entry name" value="ABC_transporter-like_ATP-bd"/>
</dbReference>
<evidence type="ECO:0000256" key="3">
    <source>
        <dbReference type="ARBA" id="ARBA00022475"/>
    </source>
</evidence>
<keyword evidence="4 9" id="KW-0812">Transmembrane</keyword>
<keyword evidence="8 9" id="KW-0472">Membrane</keyword>
<evidence type="ECO:0000256" key="5">
    <source>
        <dbReference type="ARBA" id="ARBA00022741"/>
    </source>
</evidence>
<dbReference type="PROSITE" id="PS50929">
    <property type="entry name" value="ABC_TM1F"/>
    <property type="match status" value="1"/>
</dbReference>
<dbReference type="Proteomes" id="UP001139477">
    <property type="component" value="Unassembled WGS sequence"/>
</dbReference>
<dbReference type="GO" id="GO:0034040">
    <property type="term" value="F:ATPase-coupled lipid transmembrane transporter activity"/>
    <property type="evidence" value="ECO:0007669"/>
    <property type="project" value="TreeGrafter"/>
</dbReference>
<evidence type="ECO:0000256" key="1">
    <source>
        <dbReference type="ARBA" id="ARBA00004651"/>
    </source>
</evidence>